<reference evidence="2 3" key="1">
    <citation type="submission" date="2018-06" db="EMBL/GenBank/DDBJ databases">
        <authorList>
            <consortium name="Pathogen Informatics"/>
            <person name="Doyle S."/>
        </authorList>
    </citation>
    <scope>NUCLEOTIDE SEQUENCE [LARGE SCALE GENOMIC DNA]</scope>
    <source>
        <strain evidence="2 3">NCTC13443</strain>
    </source>
</reference>
<dbReference type="AlphaFoldDB" id="A0A377UXC3"/>
<dbReference type="Proteomes" id="UP000255518">
    <property type="component" value="Unassembled WGS sequence"/>
</dbReference>
<feature type="domain" description="GspL cytoplasmic actin-ATPase-like" evidence="1">
    <location>
        <begin position="38"/>
        <end position="121"/>
    </location>
</feature>
<dbReference type="Gene3D" id="3.30.420.370">
    <property type="match status" value="1"/>
</dbReference>
<name>A0A377UXC3_KLEPN</name>
<proteinExistence type="predicted"/>
<protein>
    <submittedName>
        <fullName evidence="2">Pullulanase secretion protein PulL</fullName>
    </submittedName>
</protein>
<gene>
    <name evidence="2" type="primary">pulL_2</name>
    <name evidence="2" type="ORF">NCTC13443_01760</name>
</gene>
<dbReference type="EMBL" id="UGKT01000001">
    <property type="protein sequence ID" value="STT01443.1"/>
    <property type="molecule type" value="Genomic_DNA"/>
</dbReference>
<dbReference type="InterPro" id="IPR043129">
    <property type="entry name" value="ATPase_NBD"/>
</dbReference>
<evidence type="ECO:0000313" key="2">
    <source>
        <dbReference type="EMBL" id="STT01443.1"/>
    </source>
</evidence>
<evidence type="ECO:0000259" key="1">
    <source>
        <dbReference type="Pfam" id="PF05134"/>
    </source>
</evidence>
<dbReference type="Gene3D" id="3.30.420.380">
    <property type="match status" value="1"/>
</dbReference>
<evidence type="ECO:0000313" key="3">
    <source>
        <dbReference type="Proteomes" id="UP000255518"/>
    </source>
</evidence>
<dbReference type="Pfam" id="PF05134">
    <property type="entry name" value="T2SSL"/>
    <property type="match status" value="1"/>
</dbReference>
<dbReference type="InterPro" id="IPR024230">
    <property type="entry name" value="GspL_cyto_dom"/>
</dbReference>
<accession>A0A377UXC3</accession>
<dbReference type="SUPFAM" id="SSF53067">
    <property type="entry name" value="Actin-like ATPase domain"/>
    <property type="match status" value="1"/>
</dbReference>
<organism evidence="2 3">
    <name type="scientific">Klebsiella pneumoniae</name>
    <dbReference type="NCBI Taxonomy" id="573"/>
    <lineage>
        <taxon>Bacteria</taxon>
        <taxon>Pseudomonadati</taxon>
        <taxon>Pseudomonadota</taxon>
        <taxon>Gammaproteobacteria</taxon>
        <taxon>Enterobacterales</taxon>
        <taxon>Enterobacteriaceae</taxon>
        <taxon>Klebsiella/Raoultella group</taxon>
        <taxon>Klebsiella</taxon>
        <taxon>Klebsiella pneumoniae complex</taxon>
    </lineage>
</organism>
<sequence length="197" mass="21870">MWKPPILLCSTASRPSARSSPYSGKKCATGWRAAIALLTALALTPDVLALPWQPPAWSAVQVDEQWLIRPAVGRHGAENVWLTELLQSEAEEHVIDSYSPPPAAPGVWREQPAQTLLTLAHAIRQRRNSVCCRGSSPSGGGLRRRAGVRRGMPRWLWRYWQGQTACWTIAIWRVRPRRRTGQPGLLSPLVSDGEKGD</sequence>